<gene>
    <name evidence="2" type="ORF">MSTO_23490</name>
</gene>
<name>A0A7I7Q731_9MYCO</name>
<evidence type="ECO:0000256" key="1">
    <source>
        <dbReference type="SAM" id="MobiDB-lite"/>
    </source>
</evidence>
<protein>
    <submittedName>
        <fullName evidence="2">Uncharacterized protein</fullName>
    </submittedName>
</protein>
<sequence length="78" mass="8120">MTSHIWPISAASAATSKPPQKQVAATNIAQRGPRRSTAVPKTAADTPSMTMPKVKGMALKSPDALSDSCNGSLKTLQE</sequence>
<feature type="region of interest" description="Disordered" evidence="1">
    <location>
        <begin position="1"/>
        <end position="78"/>
    </location>
</feature>
<keyword evidence="3" id="KW-1185">Reference proteome</keyword>
<feature type="compositionally biased region" description="Polar residues" evidence="1">
    <location>
        <begin position="12"/>
        <end position="29"/>
    </location>
</feature>
<dbReference type="KEGG" id="msto:MSTO_23490"/>
<reference evidence="2 3" key="1">
    <citation type="journal article" date="2019" name="Emerg. Microbes Infect.">
        <title>Comprehensive subspecies identification of 175 nontuberculous mycobacteria species based on 7547 genomic profiles.</title>
        <authorList>
            <person name="Matsumoto Y."/>
            <person name="Kinjo T."/>
            <person name="Motooka D."/>
            <person name="Nabeya D."/>
            <person name="Jung N."/>
            <person name="Uechi K."/>
            <person name="Horii T."/>
            <person name="Iida T."/>
            <person name="Fujita J."/>
            <person name="Nakamura S."/>
        </authorList>
    </citation>
    <scope>NUCLEOTIDE SEQUENCE [LARGE SCALE GENOMIC DNA]</scope>
    <source>
        <strain evidence="2 3">JCM 17783</strain>
    </source>
</reference>
<evidence type="ECO:0000313" key="3">
    <source>
        <dbReference type="Proteomes" id="UP000467130"/>
    </source>
</evidence>
<dbReference type="AlphaFoldDB" id="A0A7I7Q731"/>
<evidence type="ECO:0000313" key="2">
    <source>
        <dbReference type="EMBL" id="BBY22144.1"/>
    </source>
</evidence>
<dbReference type="Proteomes" id="UP000467130">
    <property type="component" value="Chromosome"/>
</dbReference>
<feature type="compositionally biased region" description="Polar residues" evidence="1">
    <location>
        <begin position="67"/>
        <end position="78"/>
    </location>
</feature>
<proteinExistence type="predicted"/>
<dbReference type="EMBL" id="AP022587">
    <property type="protein sequence ID" value="BBY22144.1"/>
    <property type="molecule type" value="Genomic_DNA"/>
</dbReference>
<organism evidence="2 3">
    <name type="scientific">Mycobacterium stomatepiae</name>
    <dbReference type="NCBI Taxonomy" id="470076"/>
    <lineage>
        <taxon>Bacteria</taxon>
        <taxon>Bacillati</taxon>
        <taxon>Actinomycetota</taxon>
        <taxon>Actinomycetes</taxon>
        <taxon>Mycobacteriales</taxon>
        <taxon>Mycobacteriaceae</taxon>
        <taxon>Mycobacterium</taxon>
        <taxon>Mycobacterium simiae complex</taxon>
    </lineage>
</organism>
<accession>A0A7I7Q731</accession>